<evidence type="ECO:0000259" key="6">
    <source>
        <dbReference type="Pfam" id="PF04542"/>
    </source>
</evidence>
<evidence type="ECO:0000256" key="4">
    <source>
        <dbReference type="ARBA" id="ARBA00023125"/>
    </source>
</evidence>
<evidence type="ECO:0008006" key="10">
    <source>
        <dbReference type="Google" id="ProtNLM"/>
    </source>
</evidence>
<dbReference type="Proteomes" id="UP000078148">
    <property type="component" value="Chromosome"/>
</dbReference>
<feature type="domain" description="RNA polymerase sigma-70 region 2" evidence="6">
    <location>
        <begin position="32"/>
        <end position="98"/>
    </location>
</feature>
<evidence type="ECO:0000259" key="7">
    <source>
        <dbReference type="Pfam" id="PF08281"/>
    </source>
</evidence>
<comment type="similarity">
    <text evidence="1">Belongs to the sigma-70 factor family. ECF subfamily.</text>
</comment>
<protein>
    <recommendedName>
        <fullName evidence="10">RNA polymerase subunit sigma</fullName>
    </recommendedName>
</protein>
<reference evidence="8 9" key="2">
    <citation type="journal article" date="2016" name="Int. J. Syst. Evol. Microbiol.">
        <title>Paenibacillus bovis sp. nov., isolated from raw yak (Bos grunniens) milk.</title>
        <authorList>
            <person name="Gao C."/>
            <person name="Han J."/>
            <person name="Liu Z."/>
            <person name="Xu X."/>
            <person name="Hang F."/>
            <person name="Wu Z."/>
        </authorList>
    </citation>
    <scope>NUCLEOTIDE SEQUENCE [LARGE SCALE GENOMIC DNA]</scope>
    <source>
        <strain evidence="8 9">BD3526</strain>
    </source>
</reference>
<accession>A0A172ZBG4</accession>
<gene>
    <name evidence="8" type="ORF">AR543_02350</name>
</gene>
<dbReference type="SUPFAM" id="SSF88659">
    <property type="entry name" value="Sigma3 and sigma4 domains of RNA polymerase sigma factors"/>
    <property type="match status" value="1"/>
</dbReference>
<dbReference type="InterPro" id="IPR013325">
    <property type="entry name" value="RNA_pol_sigma_r2"/>
</dbReference>
<evidence type="ECO:0000313" key="9">
    <source>
        <dbReference type="Proteomes" id="UP000078148"/>
    </source>
</evidence>
<proteinExistence type="inferred from homology"/>
<keyword evidence="2" id="KW-0805">Transcription regulation</keyword>
<dbReference type="InterPro" id="IPR036388">
    <property type="entry name" value="WH-like_DNA-bd_sf"/>
</dbReference>
<dbReference type="InterPro" id="IPR013324">
    <property type="entry name" value="RNA_pol_sigma_r3/r4-like"/>
</dbReference>
<dbReference type="Pfam" id="PF08281">
    <property type="entry name" value="Sigma70_r4_2"/>
    <property type="match status" value="1"/>
</dbReference>
<feature type="domain" description="RNA polymerase sigma factor 70 region 4 type 2" evidence="7">
    <location>
        <begin position="122"/>
        <end position="174"/>
    </location>
</feature>
<keyword evidence="9" id="KW-1185">Reference proteome</keyword>
<dbReference type="InterPro" id="IPR014284">
    <property type="entry name" value="RNA_pol_sigma-70_dom"/>
</dbReference>
<dbReference type="InterPro" id="IPR039425">
    <property type="entry name" value="RNA_pol_sigma-70-like"/>
</dbReference>
<keyword evidence="5" id="KW-0804">Transcription</keyword>
<evidence type="ECO:0000256" key="3">
    <source>
        <dbReference type="ARBA" id="ARBA00023082"/>
    </source>
</evidence>
<dbReference type="Gene3D" id="1.10.1740.10">
    <property type="match status" value="1"/>
</dbReference>
<evidence type="ECO:0000256" key="2">
    <source>
        <dbReference type="ARBA" id="ARBA00023015"/>
    </source>
</evidence>
<dbReference type="RefSeq" id="WP_060531502.1">
    <property type="nucleotide sequence ID" value="NZ_CP013023.1"/>
</dbReference>
<keyword evidence="4" id="KW-0238">DNA-binding</keyword>
<dbReference type="AlphaFoldDB" id="A0A172ZBG4"/>
<dbReference type="KEGG" id="pbv:AR543_02350"/>
<dbReference type="GO" id="GO:0003677">
    <property type="term" value="F:DNA binding"/>
    <property type="evidence" value="ECO:0007669"/>
    <property type="project" value="UniProtKB-KW"/>
</dbReference>
<reference evidence="9" key="1">
    <citation type="submission" date="2015-10" db="EMBL/GenBank/DDBJ databases">
        <title>Genome of Paenibacillus bovis sp. nov.</title>
        <authorList>
            <person name="Wu Z."/>
            <person name="Gao C."/>
            <person name="Liu Z."/>
            <person name="Zheng H."/>
        </authorList>
    </citation>
    <scope>NUCLEOTIDE SEQUENCE [LARGE SCALE GENOMIC DNA]</scope>
    <source>
        <strain evidence="9">BD3526</strain>
    </source>
</reference>
<dbReference type="Pfam" id="PF04542">
    <property type="entry name" value="Sigma70_r2"/>
    <property type="match status" value="1"/>
</dbReference>
<evidence type="ECO:0000256" key="5">
    <source>
        <dbReference type="ARBA" id="ARBA00023163"/>
    </source>
</evidence>
<dbReference type="GO" id="GO:0006352">
    <property type="term" value="P:DNA-templated transcription initiation"/>
    <property type="evidence" value="ECO:0007669"/>
    <property type="project" value="InterPro"/>
</dbReference>
<dbReference type="OrthoDB" id="2732687at2"/>
<name>A0A172ZBG4_9BACL</name>
<organism evidence="8 9">
    <name type="scientific">Paenibacillus bovis</name>
    <dbReference type="NCBI Taxonomy" id="1616788"/>
    <lineage>
        <taxon>Bacteria</taxon>
        <taxon>Bacillati</taxon>
        <taxon>Bacillota</taxon>
        <taxon>Bacilli</taxon>
        <taxon>Bacillales</taxon>
        <taxon>Paenibacillaceae</taxon>
        <taxon>Paenibacillus</taxon>
    </lineage>
</organism>
<sequence>MPDASNRSEHARVQSIVEQVQQGSTEAYSELIHIFQRRIYVYCHYLLGNNEEAEDAVQEVLVKGFYEIRRFRPGVSYSAWLYRIAYNHCMNVLKKRKRQRSIIQDYIFSYSSRIAGEVDHSDQIDQLLEQLKPEEKHILILKVIEQYTFDEMEAITGIRNVTLRKKYERIRKKLSSTKQKGGILHARSYGTTK</sequence>
<evidence type="ECO:0000313" key="8">
    <source>
        <dbReference type="EMBL" id="ANF94985.1"/>
    </source>
</evidence>
<dbReference type="PANTHER" id="PTHR43133:SF8">
    <property type="entry name" value="RNA POLYMERASE SIGMA FACTOR HI_1459-RELATED"/>
    <property type="match status" value="1"/>
</dbReference>
<dbReference type="EMBL" id="CP013023">
    <property type="protein sequence ID" value="ANF94985.1"/>
    <property type="molecule type" value="Genomic_DNA"/>
</dbReference>
<dbReference type="NCBIfam" id="TIGR02937">
    <property type="entry name" value="sigma70-ECF"/>
    <property type="match status" value="1"/>
</dbReference>
<dbReference type="InterPro" id="IPR013249">
    <property type="entry name" value="RNA_pol_sigma70_r4_t2"/>
</dbReference>
<dbReference type="InterPro" id="IPR007627">
    <property type="entry name" value="RNA_pol_sigma70_r2"/>
</dbReference>
<dbReference type="GO" id="GO:0016987">
    <property type="term" value="F:sigma factor activity"/>
    <property type="evidence" value="ECO:0007669"/>
    <property type="project" value="UniProtKB-KW"/>
</dbReference>
<dbReference type="PANTHER" id="PTHR43133">
    <property type="entry name" value="RNA POLYMERASE ECF-TYPE SIGMA FACTO"/>
    <property type="match status" value="1"/>
</dbReference>
<dbReference type="STRING" id="1616788.AR543_02350"/>
<evidence type="ECO:0000256" key="1">
    <source>
        <dbReference type="ARBA" id="ARBA00010641"/>
    </source>
</evidence>
<dbReference type="SUPFAM" id="SSF88946">
    <property type="entry name" value="Sigma2 domain of RNA polymerase sigma factors"/>
    <property type="match status" value="1"/>
</dbReference>
<keyword evidence="3" id="KW-0731">Sigma factor</keyword>
<dbReference type="Gene3D" id="1.10.10.10">
    <property type="entry name" value="Winged helix-like DNA-binding domain superfamily/Winged helix DNA-binding domain"/>
    <property type="match status" value="1"/>
</dbReference>